<name>A0A2R6W1Q8_MARPO</name>
<dbReference type="Pfam" id="PF00160">
    <property type="entry name" value="Pro_isomerase"/>
    <property type="match status" value="1"/>
</dbReference>
<sequence length="326" mass="35069">MAAFATIPPRALCCSSSSTFARDGSFSFLTRQPGRTSLVKNGELLRIRSVAEEQESSQKLSRAIVSRRTVLHTGLSLCGSTTLLGNLDAALAEDELPITKKVFFDVSIDGQPVGRIVVGVYGTAVPIGAQRFGEIAVGQRGISYRRKEFQKITPTYIQNVGVRTFSLSGGSADAANFTGGETNEALVAEMAELDKKGTRLKNLKGSVSLIVVDPTKPPPKPRLVARDGKFSMVEEEARPDPNGTEFMIVTADAPELDASNLVVGRVVEGLDVVNQIANVKVVQENTSSPYFQAAKLIGDTRVIVAEKGFYRPYSKVLIMKSGEVTQ</sequence>
<dbReference type="SUPFAM" id="SSF50891">
    <property type="entry name" value="Cyclophilin-like"/>
    <property type="match status" value="1"/>
</dbReference>
<gene>
    <name evidence="2" type="ORF">MARPO_0184s0020</name>
</gene>
<dbReference type="InterPro" id="IPR002130">
    <property type="entry name" value="Cyclophilin-type_PPIase_dom"/>
</dbReference>
<organism evidence="2 3">
    <name type="scientific">Marchantia polymorpha</name>
    <name type="common">Common liverwort</name>
    <name type="synonym">Marchantia aquatica</name>
    <dbReference type="NCBI Taxonomy" id="3197"/>
    <lineage>
        <taxon>Eukaryota</taxon>
        <taxon>Viridiplantae</taxon>
        <taxon>Streptophyta</taxon>
        <taxon>Embryophyta</taxon>
        <taxon>Marchantiophyta</taxon>
        <taxon>Marchantiopsida</taxon>
        <taxon>Marchantiidae</taxon>
        <taxon>Marchantiales</taxon>
        <taxon>Marchantiaceae</taxon>
        <taxon>Marchantia</taxon>
    </lineage>
</organism>
<evidence type="ECO:0000313" key="3">
    <source>
        <dbReference type="Proteomes" id="UP000244005"/>
    </source>
</evidence>
<keyword evidence="3" id="KW-1185">Reference proteome</keyword>
<evidence type="ECO:0000313" key="2">
    <source>
        <dbReference type="EMBL" id="PTQ27782.1"/>
    </source>
</evidence>
<accession>A0A2R6W1Q8</accession>
<dbReference type="EMBL" id="KZ772853">
    <property type="protein sequence ID" value="PTQ27782.1"/>
    <property type="molecule type" value="Genomic_DNA"/>
</dbReference>
<dbReference type="PROSITE" id="PS50072">
    <property type="entry name" value="CSA_PPIASE_2"/>
    <property type="match status" value="1"/>
</dbReference>
<dbReference type="Gramene" id="Mp6g17300.1">
    <property type="protein sequence ID" value="Mp6g17300.1.cds"/>
    <property type="gene ID" value="Mp6g17300"/>
</dbReference>
<dbReference type="InterPro" id="IPR029000">
    <property type="entry name" value="Cyclophilin-like_dom_sf"/>
</dbReference>
<evidence type="ECO:0000259" key="1">
    <source>
        <dbReference type="PROSITE" id="PS50072"/>
    </source>
</evidence>
<dbReference type="AlphaFoldDB" id="A0A2R6W1Q8"/>
<dbReference type="Proteomes" id="UP000244005">
    <property type="component" value="Unassembled WGS sequence"/>
</dbReference>
<feature type="domain" description="PPIase cyclophilin-type" evidence="1">
    <location>
        <begin position="103"/>
        <end position="323"/>
    </location>
</feature>
<protein>
    <recommendedName>
        <fullName evidence="1">PPIase cyclophilin-type domain-containing protein</fullName>
    </recommendedName>
</protein>
<dbReference type="Gene3D" id="2.40.100.10">
    <property type="entry name" value="Cyclophilin-like"/>
    <property type="match status" value="1"/>
</dbReference>
<dbReference type="GO" id="GO:0003755">
    <property type="term" value="F:peptidyl-prolyl cis-trans isomerase activity"/>
    <property type="evidence" value="ECO:0007669"/>
    <property type="project" value="InterPro"/>
</dbReference>
<dbReference type="InterPro" id="IPR044185">
    <property type="entry name" value="CYP26-2-like"/>
</dbReference>
<dbReference type="OMA" id="IKIMPNY"/>
<dbReference type="PANTHER" id="PTHR47724:SF1">
    <property type="entry name" value="PEPTIDYL-PROLYL CIS-TRANS ISOMERASE CYP26-2, CHLOROPLASTIC"/>
    <property type="match status" value="1"/>
</dbReference>
<reference evidence="3" key="1">
    <citation type="journal article" date="2017" name="Cell">
        <title>Insights into land plant evolution garnered from the Marchantia polymorpha genome.</title>
        <authorList>
            <person name="Bowman J.L."/>
            <person name="Kohchi T."/>
            <person name="Yamato K.T."/>
            <person name="Jenkins J."/>
            <person name="Shu S."/>
            <person name="Ishizaki K."/>
            <person name="Yamaoka S."/>
            <person name="Nishihama R."/>
            <person name="Nakamura Y."/>
            <person name="Berger F."/>
            <person name="Adam C."/>
            <person name="Aki S.S."/>
            <person name="Althoff F."/>
            <person name="Araki T."/>
            <person name="Arteaga-Vazquez M.A."/>
            <person name="Balasubrmanian S."/>
            <person name="Barry K."/>
            <person name="Bauer D."/>
            <person name="Boehm C.R."/>
            <person name="Briginshaw L."/>
            <person name="Caballero-Perez J."/>
            <person name="Catarino B."/>
            <person name="Chen F."/>
            <person name="Chiyoda S."/>
            <person name="Chovatia M."/>
            <person name="Davies K.M."/>
            <person name="Delmans M."/>
            <person name="Demura T."/>
            <person name="Dierschke T."/>
            <person name="Dolan L."/>
            <person name="Dorantes-Acosta A.E."/>
            <person name="Eklund D.M."/>
            <person name="Florent S.N."/>
            <person name="Flores-Sandoval E."/>
            <person name="Fujiyama A."/>
            <person name="Fukuzawa H."/>
            <person name="Galik B."/>
            <person name="Grimanelli D."/>
            <person name="Grimwood J."/>
            <person name="Grossniklaus U."/>
            <person name="Hamada T."/>
            <person name="Haseloff J."/>
            <person name="Hetherington A.J."/>
            <person name="Higo A."/>
            <person name="Hirakawa Y."/>
            <person name="Hundley H.N."/>
            <person name="Ikeda Y."/>
            <person name="Inoue K."/>
            <person name="Inoue S.I."/>
            <person name="Ishida S."/>
            <person name="Jia Q."/>
            <person name="Kakita M."/>
            <person name="Kanazawa T."/>
            <person name="Kawai Y."/>
            <person name="Kawashima T."/>
            <person name="Kennedy M."/>
            <person name="Kinose K."/>
            <person name="Kinoshita T."/>
            <person name="Kohara Y."/>
            <person name="Koide E."/>
            <person name="Komatsu K."/>
            <person name="Kopischke S."/>
            <person name="Kubo M."/>
            <person name="Kyozuka J."/>
            <person name="Lagercrantz U."/>
            <person name="Lin S.S."/>
            <person name="Lindquist E."/>
            <person name="Lipzen A.M."/>
            <person name="Lu C.W."/>
            <person name="De Luna E."/>
            <person name="Martienssen R.A."/>
            <person name="Minamino N."/>
            <person name="Mizutani M."/>
            <person name="Mizutani M."/>
            <person name="Mochizuki N."/>
            <person name="Monte I."/>
            <person name="Mosher R."/>
            <person name="Nagasaki H."/>
            <person name="Nakagami H."/>
            <person name="Naramoto S."/>
            <person name="Nishitani K."/>
            <person name="Ohtani M."/>
            <person name="Okamoto T."/>
            <person name="Okumura M."/>
            <person name="Phillips J."/>
            <person name="Pollak B."/>
            <person name="Reinders A."/>
            <person name="Rovekamp M."/>
            <person name="Sano R."/>
            <person name="Sawa S."/>
            <person name="Schmid M.W."/>
            <person name="Shirakawa M."/>
            <person name="Solano R."/>
            <person name="Spunde A."/>
            <person name="Suetsugu N."/>
            <person name="Sugano S."/>
            <person name="Sugiyama A."/>
            <person name="Sun R."/>
            <person name="Suzuki Y."/>
            <person name="Takenaka M."/>
            <person name="Takezawa D."/>
            <person name="Tomogane H."/>
            <person name="Tsuzuki M."/>
            <person name="Ueda T."/>
            <person name="Umeda M."/>
            <person name="Ward J.M."/>
            <person name="Watanabe Y."/>
            <person name="Yazaki K."/>
            <person name="Yokoyama R."/>
            <person name="Yoshitake Y."/>
            <person name="Yotsui I."/>
            <person name="Zachgo S."/>
            <person name="Schmutz J."/>
        </authorList>
    </citation>
    <scope>NUCLEOTIDE SEQUENCE [LARGE SCALE GENOMIC DNA]</scope>
    <source>
        <strain evidence="3">Tak-1</strain>
    </source>
</reference>
<dbReference type="OrthoDB" id="252722at2759"/>
<dbReference type="PANTHER" id="PTHR47724">
    <property type="entry name" value="PEPTIDYL-PROLYL CIS-TRANS ISOMERASE CYP26-2, CHLOROPLASTIC"/>
    <property type="match status" value="1"/>
</dbReference>
<proteinExistence type="predicted"/>